<dbReference type="SMART" id="SM00387">
    <property type="entry name" value="HATPase_c"/>
    <property type="match status" value="1"/>
</dbReference>
<keyword evidence="5" id="KW-0547">Nucleotide-binding</keyword>
<dbReference type="Gene3D" id="1.20.5.1930">
    <property type="match status" value="1"/>
</dbReference>
<evidence type="ECO:0000256" key="10">
    <source>
        <dbReference type="SAM" id="Phobius"/>
    </source>
</evidence>
<dbReference type="GO" id="GO:0016301">
    <property type="term" value="F:kinase activity"/>
    <property type="evidence" value="ECO:0007669"/>
    <property type="project" value="UniProtKB-KW"/>
</dbReference>
<keyword evidence="6 12" id="KW-0418">Kinase</keyword>
<reference evidence="12 13" key="1">
    <citation type="submission" date="2024-09" db="EMBL/GenBank/DDBJ databases">
        <authorList>
            <person name="Sun Q."/>
            <person name="Mori K."/>
        </authorList>
    </citation>
    <scope>NUCLEOTIDE SEQUENCE [LARGE SCALE GENOMIC DNA]</scope>
    <source>
        <strain evidence="12 13">JCM 14321</strain>
    </source>
</reference>
<comment type="caution">
    <text evidence="12">The sequence shown here is derived from an EMBL/GenBank/DDBJ whole genome shotgun (WGS) entry which is preliminary data.</text>
</comment>
<dbReference type="InterPro" id="IPR050482">
    <property type="entry name" value="Sensor_HK_TwoCompSys"/>
</dbReference>
<dbReference type="Gene3D" id="3.30.565.10">
    <property type="entry name" value="Histidine kinase-like ATPase, C-terminal domain"/>
    <property type="match status" value="1"/>
</dbReference>
<dbReference type="Pfam" id="PF02518">
    <property type="entry name" value="HATPase_c"/>
    <property type="match status" value="1"/>
</dbReference>
<dbReference type="RefSeq" id="WP_157424078.1">
    <property type="nucleotide sequence ID" value="NZ_BAAANI010000001.1"/>
</dbReference>
<dbReference type="InterPro" id="IPR003594">
    <property type="entry name" value="HATPase_dom"/>
</dbReference>
<keyword evidence="10" id="KW-0472">Membrane</keyword>
<dbReference type="InterPro" id="IPR011712">
    <property type="entry name" value="Sig_transdc_His_kin_sub3_dim/P"/>
</dbReference>
<sequence length="457" mass="48424">MTEAPFSPGRPASAVGGELRLPKPPGVIRQFWARHPRLTDSLIAAAYLVPTFITTIVLATDDPEPPLWTTVLQLVGIAIGTAALLLFRRSQPWLVMAVAWLVCLMVYPLSGSDVYPMLFALYGLGVYRSTKAAWIGFAVSVAVSTVAAYLATWFVAIALLPGPELVGGPGAASMQYAVVMLIATLIGVTVGNRRRYLDALIARAHDLARERDQQARLAAAAERARIARELHDIVSHGLTVMVTLADGSAATVGRDPERAAEVMRSVAETGRDALGEMRRMLGVLTGPDAEPAELAPQPGLSALPELVEGFRDTGMPVTLTTVGVPTDDAATGLAVYRIVQEGLTNALRHGERAHRVDVRVEHRPDAVEITVDDDAPHDGKGGATATRGAGRGIAGLRERAALHGGALEAGPLPGRGWRLHATLGLPEPERLPHDASHDAPDDAPEGARTDPAKDEAE</sequence>
<feature type="transmembrane region" description="Helical" evidence="10">
    <location>
        <begin position="93"/>
        <end position="122"/>
    </location>
</feature>
<feature type="transmembrane region" description="Helical" evidence="10">
    <location>
        <begin position="172"/>
        <end position="191"/>
    </location>
</feature>
<dbReference type="Pfam" id="PF07730">
    <property type="entry name" value="HisKA_3"/>
    <property type="match status" value="1"/>
</dbReference>
<feature type="transmembrane region" description="Helical" evidence="10">
    <location>
        <begin position="67"/>
        <end position="87"/>
    </location>
</feature>
<proteinExistence type="predicted"/>
<feature type="transmembrane region" description="Helical" evidence="10">
    <location>
        <begin position="134"/>
        <end position="160"/>
    </location>
</feature>
<dbReference type="CDD" id="cd16917">
    <property type="entry name" value="HATPase_UhpB-NarQ-NarX-like"/>
    <property type="match status" value="1"/>
</dbReference>
<dbReference type="PANTHER" id="PTHR24421:SF10">
    <property type="entry name" value="NITRATE_NITRITE SENSOR PROTEIN NARQ"/>
    <property type="match status" value="1"/>
</dbReference>
<protein>
    <recommendedName>
        <fullName evidence="2">histidine kinase</fullName>
        <ecNumber evidence="2">2.7.13.3</ecNumber>
    </recommendedName>
</protein>
<evidence type="ECO:0000256" key="8">
    <source>
        <dbReference type="ARBA" id="ARBA00023012"/>
    </source>
</evidence>
<keyword evidence="8" id="KW-0902">Two-component regulatory system</keyword>
<dbReference type="InterPro" id="IPR036890">
    <property type="entry name" value="HATPase_C_sf"/>
</dbReference>
<keyword evidence="3" id="KW-0597">Phosphoprotein</keyword>
<dbReference type="SUPFAM" id="SSF55874">
    <property type="entry name" value="ATPase domain of HSP90 chaperone/DNA topoisomerase II/histidine kinase"/>
    <property type="match status" value="1"/>
</dbReference>
<evidence type="ECO:0000256" key="7">
    <source>
        <dbReference type="ARBA" id="ARBA00022840"/>
    </source>
</evidence>
<evidence type="ECO:0000259" key="11">
    <source>
        <dbReference type="SMART" id="SM00387"/>
    </source>
</evidence>
<feature type="region of interest" description="Disordered" evidence="9">
    <location>
        <begin position="371"/>
        <end position="391"/>
    </location>
</feature>
<evidence type="ECO:0000256" key="6">
    <source>
        <dbReference type="ARBA" id="ARBA00022777"/>
    </source>
</evidence>
<evidence type="ECO:0000313" key="12">
    <source>
        <dbReference type="EMBL" id="MFB9642348.1"/>
    </source>
</evidence>
<dbReference type="Proteomes" id="UP001589667">
    <property type="component" value="Unassembled WGS sequence"/>
</dbReference>
<evidence type="ECO:0000256" key="1">
    <source>
        <dbReference type="ARBA" id="ARBA00000085"/>
    </source>
</evidence>
<dbReference type="PANTHER" id="PTHR24421">
    <property type="entry name" value="NITRATE/NITRITE SENSOR PROTEIN NARX-RELATED"/>
    <property type="match status" value="1"/>
</dbReference>
<accession>A0ABV5SPS6</accession>
<evidence type="ECO:0000256" key="3">
    <source>
        <dbReference type="ARBA" id="ARBA00022553"/>
    </source>
</evidence>
<organism evidence="12 13">
    <name type="scientific">Agromyces lapidis</name>
    <dbReference type="NCBI Taxonomy" id="279574"/>
    <lineage>
        <taxon>Bacteria</taxon>
        <taxon>Bacillati</taxon>
        <taxon>Actinomycetota</taxon>
        <taxon>Actinomycetes</taxon>
        <taxon>Micrococcales</taxon>
        <taxon>Microbacteriaceae</taxon>
        <taxon>Agromyces</taxon>
    </lineage>
</organism>
<keyword evidence="10" id="KW-1133">Transmembrane helix</keyword>
<dbReference type="EC" id="2.7.13.3" evidence="2"/>
<dbReference type="EMBL" id="JBHMBL010000001">
    <property type="protein sequence ID" value="MFB9642348.1"/>
    <property type="molecule type" value="Genomic_DNA"/>
</dbReference>
<keyword evidence="4" id="KW-0808">Transferase</keyword>
<keyword evidence="13" id="KW-1185">Reference proteome</keyword>
<name>A0ABV5SPS6_9MICO</name>
<feature type="transmembrane region" description="Helical" evidence="10">
    <location>
        <begin position="41"/>
        <end position="60"/>
    </location>
</feature>
<gene>
    <name evidence="12" type="ORF">ACFFQV_08610</name>
</gene>
<comment type="catalytic activity">
    <reaction evidence="1">
        <text>ATP + protein L-histidine = ADP + protein N-phospho-L-histidine.</text>
        <dbReference type="EC" id="2.7.13.3"/>
    </reaction>
</comment>
<feature type="region of interest" description="Disordered" evidence="9">
    <location>
        <begin position="419"/>
        <end position="457"/>
    </location>
</feature>
<keyword evidence="7" id="KW-0067">ATP-binding</keyword>
<evidence type="ECO:0000256" key="4">
    <source>
        <dbReference type="ARBA" id="ARBA00022679"/>
    </source>
</evidence>
<evidence type="ECO:0000313" key="13">
    <source>
        <dbReference type="Proteomes" id="UP001589667"/>
    </source>
</evidence>
<feature type="domain" description="Histidine kinase/HSP90-like ATPase" evidence="11">
    <location>
        <begin position="330"/>
        <end position="429"/>
    </location>
</feature>
<evidence type="ECO:0000256" key="9">
    <source>
        <dbReference type="SAM" id="MobiDB-lite"/>
    </source>
</evidence>
<feature type="compositionally biased region" description="Basic and acidic residues" evidence="9">
    <location>
        <begin position="427"/>
        <end position="457"/>
    </location>
</feature>
<keyword evidence="10" id="KW-0812">Transmembrane</keyword>
<evidence type="ECO:0000256" key="5">
    <source>
        <dbReference type="ARBA" id="ARBA00022741"/>
    </source>
</evidence>
<evidence type="ECO:0000256" key="2">
    <source>
        <dbReference type="ARBA" id="ARBA00012438"/>
    </source>
</evidence>